<organism evidence="1">
    <name type="scientific">uncultured Sulfurovum sp</name>
    <dbReference type="NCBI Taxonomy" id="269237"/>
    <lineage>
        <taxon>Bacteria</taxon>
        <taxon>Pseudomonadati</taxon>
        <taxon>Campylobacterota</taxon>
        <taxon>Epsilonproteobacteria</taxon>
        <taxon>Campylobacterales</taxon>
        <taxon>Sulfurovaceae</taxon>
        <taxon>Sulfurovum</taxon>
        <taxon>environmental samples</taxon>
    </lineage>
</organism>
<evidence type="ECO:0000313" key="1">
    <source>
        <dbReference type="EMBL" id="CAA6801222.1"/>
    </source>
</evidence>
<protein>
    <submittedName>
        <fullName evidence="1">DNA poymerase III subunit delta</fullName>
    </submittedName>
</protein>
<gene>
    <name evidence="1" type="ORF">HELGO_WM33055</name>
</gene>
<dbReference type="Pfam" id="PF13177">
    <property type="entry name" value="DNA_pol3_delta2"/>
    <property type="match status" value="1"/>
</dbReference>
<proteinExistence type="predicted"/>
<dbReference type="EMBL" id="CACVAR010000083">
    <property type="protein sequence ID" value="CAA6801222.1"/>
    <property type="molecule type" value="Genomic_DNA"/>
</dbReference>
<dbReference type="InterPro" id="IPR027417">
    <property type="entry name" value="P-loop_NTPase"/>
</dbReference>
<reference evidence="1" key="1">
    <citation type="submission" date="2020-01" db="EMBL/GenBank/DDBJ databases">
        <authorList>
            <person name="Meier V. D."/>
            <person name="Meier V D."/>
        </authorList>
    </citation>
    <scope>NUCLEOTIDE SEQUENCE</scope>
    <source>
        <strain evidence="1">HLG_WM_MAG_03</strain>
    </source>
</reference>
<sequence>MHLASGIIITHQADAVLKALEAKRTTELFTVIRSEDDKGKPKEFLVEHAQNVIEKAYIASENLNYIILIAPKFSDVSQNRLLKILEEPPRNKAFILITESKSALLDTIQSRLPITLLHDNVIEETFSLDLENLNLAKVYEFVQENTRISSAECRVLVEKISLNAMKSEKYNLDESTLKVFSDCVKALDVGSPVTFVLNVLLLKLLAKKKR</sequence>
<dbReference type="Gene3D" id="3.40.50.300">
    <property type="entry name" value="P-loop containing nucleotide triphosphate hydrolases"/>
    <property type="match status" value="1"/>
</dbReference>
<name>A0A6S6SD29_9BACT</name>
<dbReference type="AlphaFoldDB" id="A0A6S6SD29"/>
<accession>A0A6S6SD29</accession>
<dbReference type="NCBIfam" id="NF006296">
    <property type="entry name" value="PRK08485.1"/>
    <property type="match status" value="1"/>
</dbReference>
<dbReference type="SUPFAM" id="SSF52540">
    <property type="entry name" value="P-loop containing nucleoside triphosphate hydrolases"/>
    <property type="match status" value="1"/>
</dbReference>